<evidence type="ECO:0000313" key="9">
    <source>
        <dbReference type="RefSeq" id="XP_065672383.1"/>
    </source>
</evidence>
<dbReference type="RefSeq" id="XP_065672383.1">
    <property type="nucleotide sequence ID" value="XM_065816311.1"/>
</dbReference>
<accession>A0ABM4DDA5</accession>
<feature type="repeat" description="ANK" evidence="4">
    <location>
        <begin position="605"/>
        <end position="637"/>
    </location>
</feature>
<keyword evidence="1" id="KW-0479">Metal-binding</keyword>
<reference evidence="9" key="1">
    <citation type="submission" date="2025-08" db="UniProtKB">
        <authorList>
            <consortium name="RefSeq"/>
        </authorList>
    </citation>
    <scope>IDENTIFICATION</scope>
</reference>
<evidence type="ECO:0000259" key="6">
    <source>
        <dbReference type="PROSITE" id="PS50003"/>
    </source>
</evidence>
<dbReference type="InterPro" id="IPR001164">
    <property type="entry name" value="ArfGAP_dom"/>
</dbReference>
<feature type="domain" description="Arf-GAP" evidence="7">
    <location>
        <begin position="386"/>
        <end position="507"/>
    </location>
</feature>
<dbReference type="Gene3D" id="1.10.220.150">
    <property type="entry name" value="Arf GTPase activating protein"/>
    <property type="match status" value="1"/>
</dbReference>
<dbReference type="Pfam" id="PF16746">
    <property type="entry name" value="BAR_3"/>
    <property type="match status" value="1"/>
</dbReference>
<name>A0ABM4DDA5_HYDVU</name>
<dbReference type="PROSITE" id="PS50088">
    <property type="entry name" value="ANK_REPEAT"/>
    <property type="match status" value="2"/>
</dbReference>
<dbReference type="InterPro" id="IPR011993">
    <property type="entry name" value="PH-like_dom_sf"/>
</dbReference>
<dbReference type="InterPro" id="IPR001849">
    <property type="entry name" value="PH_domain"/>
</dbReference>
<sequence>MIPELDLNECLKDSPKFRTALEEHELSISELESHLEKLVKISVQMVEAGKSYSNTMRLLMYSLENLTSFFSADEFVSKYLKKMNGILGDLQNYFSAFLEHAQKTMSCNINHFIKEDIKKVKETKKVFDKVSYEVDSARIRNSQLLKTCKPSDGDEAINILFATQSCFNHTALDYTFLVKSLQSKRRFYILSQVAVFLNATSTYHKRANESFDKFQPDQEELNRELEILQKTFTVKLKEMDDRHSLVRAKDVEHDNNLVDNLPVNKSEVVLDGYLFKKSSNAFKNWHRRWFVIQNNKLYYTRRSKSECVTEMVDLRLSTVKNADDCDRRFVFAVVCPTKCWYLQADNETLKSRWIAAMQIAIAHALNDNSFIGGDLQVDTASKLHPQYLLQQISQLPGNNCCADCGSLNPKWASINLGIILCIECSGIHRSLGVQVSKVRSITLDDWDPETINLMLELGNEVVNNIYEANVDSNHHKPLALSTRAERETWIHAKYLQKLFISPMQSPCQTRLKRGKLIKRKLRARSLEIIDSTDDAHLNANLVDEKKKISLSISANISCVSNEEENLNSLHPNLLLYRASKVKDISLIAYAFANGADVNWRNFDSDLRTALHESVISGSVTISEFLLQNGAHLNAVDRSNQTPLHYAALYGSTGHTCLFLKRDANQKSLDKDGKDPLMIALGNTHADIVTLLRLAQLHEEIKETDLNMGGDETVNNVFRDFSNMASRQSDRLKRPNRQTIV</sequence>
<dbReference type="Gene3D" id="2.30.29.30">
    <property type="entry name" value="Pleckstrin-homology domain (PH domain)/Phosphotyrosine-binding domain (PTB)"/>
    <property type="match status" value="1"/>
</dbReference>
<keyword evidence="3" id="KW-0862">Zinc</keyword>
<keyword evidence="2 5" id="KW-0863">Zinc-finger</keyword>
<dbReference type="PANTHER" id="PTHR23180">
    <property type="entry name" value="CENTAURIN/ARF"/>
    <property type="match status" value="1"/>
</dbReference>
<dbReference type="InterPro" id="IPR027267">
    <property type="entry name" value="AH/BAR_dom_sf"/>
</dbReference>
<dbReference type="Pfam" id="PF00169">
    <property type="entry name" value="PH"/>
    <property type="match status" value="1"/>
</dbReference>
<dbReference type="SMART" id="SM00233">
    <property type="entry name" value="PH"/>
    <property type="match status" value="1"/>
</dbReference>
<keyword evidence="4" id="KW-0040">ANK repeat</keyword>
<dbReference type="SMART" id="SM00105">
    <property type="entry name" value="ArfGap"/>
    <property type="match status" value="1"/>
</dbReference>
<keyword evidence="8" id="KW-1185">Reference proteome</keyword>
<feature type="domain" description="PH" evidence="6">
    <location>
        <begin position="267"/>
        <end position="362"/>
    </location>
</feature>
<dbReference type="SMART" id="SM00248">
    <property type="entry name" value="ANK"/>
    <property type="match status" value="4"/>
</dbReference>
<dbReference type="InterPro" id="IPR004148">
    <property type="entry name" value="BAR_dom"/>
</dbReference>
<dbReference type="CDD" id="cd13250">
    <property type="entry name" value="PH_ACAP"/>
    <property type="match status" value="1"/>
</dbReference>
<dbReference type="PANTHER" id="PTHR23180:SF399">
    <property type="entry name" value="BLOWN FUSE, ISOFORM A-RELATED"/>
    <property type="match status" value="1"/>
</dbReference>
<dbReference type="PROSITE" id="PS50003">
    <property type="entry name" value="PH_DOMAIN"/>
    <property type="match status" value="1"/>
</dbReference>
<dbReference type="Pfam" id="PF12796">
    <property type="entry name" value="Ank_2"/>
    <property type="match status" value="1"/>
</dbReference>
<dbReference type="SUPFAM" id="SSF48403">
    <property type="entry name" value="Ankyrin repeat"/>
    <property type="match status" value="1"/>
</dbReference>
<proteinExistence type="predicted"/>
<dbReference type="InterPro" id="IPR038508">
    <property type="entry name" value="ArfGAP_dom_sf"/>
</dbReference>
<dbReference type="Gene3D" id="1.25.40.20">
    <property type="entry name" value="Ankyrin repeat-containing domain"/>
    <property type="match status" value="1"/>
</dbReference>
<evidence type="ECO:0000256" key="1">
    <source>
        <dbReference type="ARBA" id="ARBA00022723"/>
    </source>
</evidence>
<dbReference type="InterPro" id="IPR036770">
    <property type="entry name" value="Ankyrin_rpt-contain_sf"/>
</dbReference>
<dbReference type="Proteomes" id="UP001652625">
    <property type="component" value="Chromosome 13"/>
</dbReference>
<dbReference type="InterPro" id="IPR037278">
    <property type="entry name" value="ARFGAP/RecO"/>
</dbReference>
<dbReference type="PRINTS" id="PR00405">
    <property type="entry name" value="REVINTRACTNG"/>
</dbReference>
<dbReference type="SUPFAM" id="SSF103657">
    <property type="entry name" value="BAR/IMD domain-like"/>
    <property type="match status" value="1"/>
</dbReference>
<evidence type="ECO:0000313" key="8">
    <source>
        <dbReference type="Proteomes" id="UP001652625"/>
    </source>
</evidence>
<dbReference type="PROSITE" id="PS50297">
    <property type="entry name" value="ANK_REP_REGION"/>
    <property type="match status" value="1"/>
</dbReference>
<evidence type="ECO:0000259" key="7">
    <source>
        <dbReference type="PROSITE" id="PS50115"/>
    </source>
</evidence>
<evidence type="ECO:0000256" key="2">
    <source>
        <dbReference type="ARBA" id="ARBA00022771"/>
    </source>
</evidence>
<dbReference type="GeneID" id="101237809"/>
<dbReference type="PROSITE" id="PS50115">
    <property type="entry name" value="ARFGAP"/>
    <property type="match status" value="1"/>
</dbReference>
<evidence type="ECO:0000256" key="3">
    <source>
        <dbReference type="ARBA" id="ARBA00022833"/>
    </source>
</evidence>
<dbReference type="Gene3D" id="1.20.1270.60">
    <property type="entry name" value="Arfaptin homology (AH) domain/BAR domain"/>
    <property type="match status" value="1"/>
</dbReference>
<evidence type="ECO:0000256" key="5">
    <source>
        <dbReference type="PROSITE-ProRule" id="PRU00288"/>
    </source>
</evidence>
<dbReference type="InterPro" id="IPR045258">
    <property type="entry name" value="ACAP1/2/3-like"/>
</dbReference>
<organism evidence="8 9">
    <name type="scientific">Hydra vulgaris</name>
    <name type="common">Hydra</name>
    <name type="synonym">Hydra attenuata</name>
    <dbReference type="NCBI Taxonomy" id="6087"/>
    <lineage>
        <taxon>Eukaryota</taxon>
        <taxon>Metazoa</taxon>
        <taxon>Cnidaria</taxon>
        <taxon>Hydrozoa</taxon>
        <taxon>Hydroidolina</taxon>
        <taxon>Anthoathecata</taxon>
        <taxon>Aplanulata</taxon>
        <taxon>Hydridae</taxon>
        <taxon>Hydra</taxon>
    </lineage>
</organism>
<protein>
    <submittedName>
        <fullName evidence="9">Arf-GAP with coiled-coil, ANK repeat and PH domain-containing protein 2 isoform X3</fullName>
    </submittedName>
</protein>
<gene>
    <name evidence="9" type="primary">LOC101237809</name>
</gene>
<dbReference type="SUPFAM" id="SSF57863">
    <property type="entry name" value="ArfGap/RecO-like zinc finger"/>
    <property type="match status" value="1"/>
</dbReference>
<dbReference type="SUPFAM" id="SSF50729">
    <property type="entry name" value="PH domain-like"/>
    <property type="match status" value="1"/>
</dbReference>
<dbReference type="Pfam" id="PF01412">
    <property type="entry name" value="ArfGap"/>
    <property type="match status" value="1"/>
</dbReference>
<feature type="repeat" description="ANK" evidence="4">
    <location>
        <begin position="638"/>
        <end position="670"/>
    </location>
</feature>
<evidence type="ECO:0000256" key="4">
    <source>
        <dbReference type="PROSITE-ProRule" id="PRU00023"/>
    </source>
</evidence>
<dbReference type="InterPro" id="IPR002110">
    <property type="entry name" value="Ankyrin_rpt"/>
</dbReference>